<dbReference type="Gene3D" id="1.10.510.10">
    <property type="entry name" value="Transferase(Phosphotransferase) domain 1"/>
    <property type="match status" value="1"/>
</dbReference>
<evidence type="ECO:0000256" key="4">
    <source>
        <dbReference type="ARBA" id="ARBA00012513"/>
    </source>
</evidence>
<evidence type="ECO:0000256" key="6">
    <source>
        <dbReference type="ARBA" id="ARBA00019973"/>
    </source>
</evidence>
<dbReference type="EC" id="2.7.11.1" evidence="4"/>
<evidence type="ECO:0000256" key="5">
    <source>
        <dbReference type="ARBA" id="ARBA00013948"/>
    </source>
</evidence>
<reference evidence="14 15" key="1">
    <citation type="submission" date="2023-08" db="EMBL/GenBank/DDBJ databases">
        <title>Black Yeasts Isolated from many extreme environments.</title>
        <authorList>
            <person name="Coleine C."/>
            <person name="Stajich J.E."/>
            <person name="Selbmann L."/>
        </authorList>
    </citation>
    <scope>NUCLEOTIDE SEQUENCE [LARGE SCALE GENOMIC DNA]</scope>
    <source>
        <strain evidence="14 15">CCFEE 5885</strain>
    </source>
</reference>
<keyword evidence="15" id="KW-1185">Reference proteome</keyword>
<proteinExistence type="predicted"/>
<feature type="compositionally biased region" description="Basic and acidic residues" evidence="12">
    <location>
        <begin position="245"/>
        <end position="260"/>
    </location>
</feature>
<dbReference type="InterPro" id="IPR011009">
    <property type="entry name" value="Kinase-like_dom_sf"/>
</dbReference>
<feature type="compositionally biased region" description="Polar residues" evidence="12">
    <location>
        <begin position="293"/>
        <end position="311"/>
    </location>
</feature>
<evidence type="ECO:0000256" key="2">
    <source>
        <dbReference type="ARBA" id="ARBA00004574"/>
    </source>
</evidence>
<dbReference type="InterPro" id="IPR040976">
    <property type="entry name" value="Pkinase_fungal"/>
</dbReference>
<name>A0ABR0JWD9_9EURO</name>
<evidence type="ECO:0000256" key="8">
    <source>
        <dbReference type="ARBA" id="ARBA00030980"/>
    </source>
</evidence>
<dbReference type="PROSITE" id="PS50011">
    <property type="entry name" value="PROTEIN_KINASE_DOM"/>
    <property type="match status" value="1"/>
</dbReference>
<comment type="function">
    <text evidence="1">Component of the EKC/KEOPS complex that is required for the formation of a threonylcarbamoyl group on adenosine at position 37 (t(6)A37) in tRNAs that read codons beginning with adenine. The complex is probably involved in the transfer of the threonylcarbamoyl moiety of threonylcarbamoyl-AMP (TC-AMP) to the N6 group of A37. BUD32 has ATPase activity in the context of the EKC/KEOPS complex and likely plays a supporting role to the catalytic subunit KAE1. The EKC/KEOPS complex also promotes both telomere uncapping and telomere elongation. The complex is required for efficient recruitment of transcriptional coactivators.</text>
</comment>
<dbReference type="PANTHER" id="PTHR38248">
    <property type="entry name" value="FUNK1 6"/>
    <property type="match status" value="1"/>
</dbReference>
<evidence type="ECO:0000259" key="13">
    <source>
        <dbReference type="PROSITE" id="PS50011"/>
    </source>
</evidence>
<evidence type="ECO:0000256" key="7">
    <source>
        <dbReference type="ARBA" id="ARBA00022895"/>
    </source>
</evidence>
<organism evidence="14 15">
    <name type="scientific">Lithohypha guttulata</name>
    <dbReference type="NCBI Taxonomy" id="1690604"/>
    <lineage>
        <taxon>Eukaryota</taxon>
        <taxon>Fungi</taxon>
        <taxon>Dikarya</taxon>
        <taxon>Ascomycota</taxon>
        <taxon>Pezizomycotina</taxon>
        <taxon>Eurotiomycetes</taxon>
        <taxon>Chaetothyriomycetidae</taxon>
        <taxon>Chaetothyriales</taxon>
        <taxon>Trichomeriaceae</taxon>
        <taxon>Lithohypha</taxon>
    </lineage>
</organism>
<keyword evidence="7" id="KW-0158">Chromosome</keyword>
<comment type="catalytic activity">
    <reaction evidence="10">
        <text>L-threonyl-[protein] + ATP = O-phospho-L-threonyl-[protein] + ADP + H(+)</text>
        <dbReference type="Rhea" id="RHEA:46608"/>
        <dbReference type="Rhea" id="RHEA-COMP:11060"/>
        <dbReference type="Rhea" id="RHEA-COMP:11605"/>
        <dbReference type="ChEBI" id="CHEBI:15378"/>
        <dbReference type="ChEBI" id="CHEBI:30013"/>
        <dbReference type="ChEBI" id="CHEBI:30616"/>
        <dbReference type="ChEBI" id="CHEBI:61977"/>
        <dbReference type="ChEBI" id="CHEBI:456216"/>
        <dbReference type="EC" id="2.7.11.1"/>
    </reaction>
</comment>
<protein>
    <recommendedName>
        <fullName evidence="6">EKC/KEOPS complex subunit BUD32</fullName>
        <ecNumber evidence="4">2.7.11.1</ecNumber>
    </recommendedName>
    <alternativeName>
        <fullName evidence="8 9">Atypical Serine/threonine protein kinase BUD32</fullName>
    </alternativeName>
    <alternativeName>
        <fullName evidence="5">EKC/KEOPS complex subunit bud32</fullName>
    </alternativeName>
</protein>
<evidence type="ECO:0000313" key="14">
    <source>
        <dbReference type="EMBL" id="KAK5077426.1"/>
    </source>
</evidence>
<comment type="caution">
    <text evidence="14">The sequence shown here is derived from an EMBL/GenBank/DDBJ whole genome shotgun (WGS) entry which is preliminary data.</text>
</comment>
<accession>A0ABR0JWD9</accession>
<dbReference type="PANTHER" id="PTHR38248:SF2">
    <property type="entry name" value="FUNK1 11"/>
    <property type="match status" value="1"/>
</dbReference>
<comment type="subcellular location">
    <subcellularLocation>
        <location evidence="2">Chromosome</location>
        <location evidence="2">Telomere</location>
    </subcellularLocation>
</comment>
<evidence type="ECO:0000256" key="12">
    <source>
        <dbReference type="SAM" id="MobiDB-lite"/>
    </source>
</evidence>
<evidence type="ECO:0000256" key="11">
    <source>
        <dbReference type="ARBA" id="ARBA00048679"/>
    </source>
</evidence>
<feature type="compositionally biased region" description="Basic residues" evidence="12">
    <location>
        <begin position="278"/>
        <end position="287"/>
    </location>
</feature>
<sequence length="311" mass="35379">MPPPHTPQHNRMLTCLAIAPPGRPLQEFANVREALKAFRDAINAHWELYERKILHRDVSYGNMILTDPDQNDRCSGMLIDYDLAVQIGADGKNETSGETNMTSTLEYMAIEILEGAVPKETASIDHTYRHDLESFFYVFLALCIRHRWEEGTKPERDVLRQSYDASYEDIAQIKRGAMGAKGLEIYLLSKFSPVFDCVEELARKLRGILFGKGDLYTETPIDPSTLYKPMIVAFENAIQALDSGKETKHELTSTAHHDAEPLLGRRRKAVTDESNTQKRQKQRHKHQPHTEATESPPQSKFQEPDTSLSKK</sequence>
<dbReference type="Pfam" id="PF17667">
    <property type="entry name" value="Pkinase_fungal"/>
    <property type="match status" value="1"/>
</dbReference>
<comment type="catalytic activity">
    <reaction evidence="11">
        <text>L-seryl-[protein] + ATP = O-phospho-L-seryl-[protein] + ADP + H(+)</text>
        <dbReference type="Rhea" id="RHEA:17989"/>
        <dbReference type="Rhea" id="RHEA-COMP:9863"/>
        <dbReference type="Rhea" id="RHEA-COMP:11604"/>
        <dbReference type="ChEBI" id="CHEBI:15378"/>
        <dbReference type="ChEBI" id="CHEBI:29999"/>
        <dbReference type="ChEBI" id="CHEBI:30616"/>
        <dbReference type="ChEBI" id="CHEBI:83421"/>
        <dbReference type="ChEBI" id="CHEBI:456216"/>
        <dbReference type="EC" id="2.7.11.1"/>
    </reaction>
</comment>
<evidence type="ECO:0000256" key="3">
    <source>
        <dbReference type="ARBA" id="ARBA00011534"/>
    </source>
</evidence>
<feature type="domain" description="Protein kinase" evidence="13">
    <location>
        <begin position="1"/>
        <end position="311"/>
    </location>
</feature>
<evidence type="ECO:0000313" key="15">
    <source>
        <dbReference type="Proteomes" id="UP001345013"/>
    </source>
</evidence>
<evidence type="ECO:0000256" key="10">
    <source>
        <dbReference type="ARBA" id="ARBA00047899"/>
    </source>
</evidence>
<evidence type="ECO:0000256" key="9">
    <source>
        <dbReference type="ARBA" id="ARBA00033194"/>
    </source>
</evidence>
<dbReference type="InterPro" id="IPR000719">
    <property type="entry name" value="Prot_kinase_dom"/>
</dbReference>
<dbReference type="InterPro" id="IPR008266">
    <property type="entry name" value="Tyr_kinase_AS"/>
</dbReference>
<dbReference type="SUPFAM" id="SSF56112">
    <property type="entry name" value="Protein kinase-like (PK-like)"/>
    <property type="match status" value="1"/>
</dbReference>
<evidence type="ECO:0000256" key="1">
    <source>
        <dbReference type="ARBA" id="ARBA00003747"/>
    </source>
</evidence>
<keyword evidence="7" id="KW-0779">Telomere</keyword>
<gene>
    <name evidence="14" type="ORF">LTR24_009673</name>
</gene>
<dbReference type="Proteomes" id="UP001345013">
    <property type="component" value="Unassembled WGS sequence"/>
</dbReference>
<dbReference type="PROSITE" id="PS00109">
    <property type="entry name" value="PROTEIN_KINASE_TYR"/>
    <property type="match status" value="1"/>
</dbReference>
<dbReference type="EMBL" id="JAVRRG010000225">
    <property type="protein sequence ID" value="KAK5077426.1"/>
    <property type="molecule type" value="Genomic_DNA"/>
</dbReference>
<feature type="region of interest" description="Disordered" evidence="12">
    <location>
        <begin position="245"/>
        <end position="311"/>
    </location>
</feature>
<comment type="subunit">
    <text evidence="3">Component of the EKC/KEOPS complex composed of at least BUD32, CGI121, GON7, KAE1 and PCC1; the whole complex dimerizes.</text>
</comment>